<name>A0A2H4UVS0_9VIRU</name>
<dbReference type="Proteomes" id="UP000240325">
    <property type="component" value="Segment"/>
</dbReference>
<proteinExistence type="predicted"/>
<evidence type="ECO:0000313" key="2">
    <source>
        <dbReference type="EMBL" id="ATZ81028.1"/>
    </source>
</evidence>
<protein>
    <recommendedName>
        <fullName evidence="4">Transmembrane protein</fullName>
    </recommendedName>
</protein>
<feature type="transmembrane region" description="Helical" evidence="1">
    <location>
        <begin position="127"/>
        <end position="148"/>
    </location>
</feature>
<keyword evidence="1" id="KW-1133">Transmembrane helix</keyword>
<reference evidence="2" key="1">
    <citation type="journal article" date="2017" name="Elife">
        <title>The kinetoplastid-infecting Bodo saltans virus (BsV), a window into the most abundant giant viruses in the sea.</title>
        <authorList>
            <person name="Deeg C.M."/>
            <person name="Chow C.-E.T."/>
            <person name="Suttle C.A."/>
        </authorList>
    </citation>
    <scope>NUCLEOTIDE SEQUENCE</scope>
    <source>
        <strain evidence="2">NG1</strain>
    </source>
</reference>
<accession>A0A2H4UVS0</accession>
<keyword evidence="1" id="KW-0472">Membrane</keyword>
<evidence type="ECO:0008006" key="4">
    <source>
        <dbReference type="Google" id="ProtNLM"/>
    </source>
</evidence>
<organism evidence="2">
    <name type="scientific">Bodo saltans virus</name>
    <dbReference type="NCBI Taxonomy" id="2024608"/>
    <lineage>
        <taxon>Viruses</taxon>
        <taxon>Varidnaviria</taxon>
        <taxon>Bamfordvirae</taxon>
        <taxon>Nucleocytoviricota</taxon>
        <taxon>Megaviricetes</taxon>
        <taxon>Imitervirales</taxon>
        <taxon>Mimiviridae</taxon>
        <taxon>Klosneuvirinae</taxon>
        <taxon>Theiavirus</taxon>
        <taxon>Theiavirus salishense</taxon>
    </lineage>
</organism>
<keyword evidence="3" id="KW-1185">Reference proteome</keyword>
<sequence length="211" mass="23682">MENNIGLSCVPVNENTIFYVDIAIHVLFLLIIISTFFIFYGSKISTNAINDEIIDNVDKFNSIPNGNDILTGALGLNNDNNQGQKMLSMIQASIQGQSEIKTPNNLIDKIKNKLQENNKLRENNNNWVFETIIIFNIAVLVIVVLGIGLLTKQCNQCIDVFDIVKTNLMTFAFIGIVEVAFFYNVAIKYIPTKPSLLTNTIINRLKHNLSN</sequence>
<gene>
    <name evidence="2" type="ORF">BMW23_0983</name>
</gene>
<feature type="transmembrane region" description="Helical" evidence="1">
    <location>
        <begin position="17"/>
        <end position="40"/>
    </location>
</feature>
<evidence type="ECO:0000313" key="3">
    <source>
        <dbReference type="Proteomes" id="UP000240325"/>
    </source>
</evidence>
<dbReference type="EMBL" id="MF782455">
    <property type="protein sequence ID" value="ATZ81028.1"/>
    <property type="molecule type" value="Genomic_DNA"/>
</dbReference>
<keyword evidence="1" id="KW-0812">Transmembrane</keyword>
<feature type="transmembrane region" description="Helical" evidence="1">
    <location>
        <begin position="168"/>
        <end position="187"/>
    </location>
</feature>
<evidence type="ECO:0000256" key="1">
    <source>
        <dbReference type="SAM" id="Phobius"/>
    </source>
</evidence>